<keyword evidence="2 5" id="KW-0812">Transmembrane</keyword>
<keyword evidence="8" id="KW-1185">Reference proteome</keyword>
<evidence type="ECO:0000256" key="5">
    <source>
        <dbReference type="SAM" id="Phobius"/>
    </source>
</evidence>
<feature type="transmembrane region" description="Helical" evidence="5">
    <location>
        <begin position="6"/>
        <end position="26"/>
    </location>
</feature>
<reference evidence="6" key="3">
    <citation type="submission" date="2024-09" db="EMBL/GenBank/DDBJ databases">
        <authorList>
            <person name="Sun Q."/>
            <person name="Mori K."/>
        </authorList>
    </citation>
    <scope>NUCLEOTIDE SEQUENCE</scope>
    <source>
        <strain evidence="6">CCM 7435</strain>
    </source>
</reference>
<dbReference type="InterPro" id="IPR023352">
    <property type="entry name" value="MAPEG-like_dom_sf"/>
</dbReference>
<comment type="subcellular location">
    <subcellularLocation>
        <location evidence="1">Membrane</location>
    </subcellularLocation>
</comment>
<accession>A0ABW4Z037</accession>
<evidence type="ECO:0000313" key="8">
    <source>
        <dbReference type="Proteomes" id="UP001597299"/>
    </source>
</evidence>
<evidence type="ECO:0000256" key="2">
    <source>
        <dbReference type="ARBA" id="ARBA00022692"/>
    </source>
</evidence>
<keyword evidence="4 5" id="KW-0472">Membrane</keyword>
<feature type="transmembrane region" description="Helical" evidence="5">
    <location>
        <begin position="118"/>
        <end position="144"/>
    </location>
</feature>
<dbReference type="Pfam" id="PF01124">
    <property type="entry name" value="MAPEG"/>
    <property type="match status" value="1"/>
</dbReference>
<dbReference type="Gene3D" id="1.20.120.550">
    <property type="entry name" value="Membrane associated eicosanoid/glutathione metabolism-like domain"/>
    <property type="match status" value="1"/>
</dbReference>
<evidence type="ECO:0000256" key="4">
    <source>
        <dbReference type="ARBA" id="ARBA00023136"/>
    </source>
</evidence>
<dbReference type="RefSeq" id="WP_213351722.1">
    <property type="nucleotide sequence ID" value="NZ_JAHBGB010000006.1"/>
</dbReference>
<dbReference type="InterPro" id="IPR001129">
    <property type="entry name" value="Membr-assoc_MAPEG"/>
</dbReference>
<dbReference type="EMBL" id="JBHUHD010000001">
    <property type="protein sequence ID" value="MFD2141854.1"/>
    <property type="molecule type" value="Genomic_DNA"/>
</dbReference>
<evidence type="ECO:0000256" key="1">
    <source>
        <dbReference type="ARBA" id="ARBA00004370"/>
    </source>
</evidence>
<dbReference type="Proteomes" id="UP001597299">
    <property type="component" value="Unassembled WGS sequence"/>
</dbReference>
<dbReference type="EMBL" id="JBHUHD010000002">
    <property type="protein sequence ID" value="MFD2143439.1"/>
    <property type="molecule type" value="Genomic_DNA"/>
</dbReference>
<evidence type="ECO:0000313" key="7">
    <source>
        <dbReference type="EMBL" id="MFD2143439.1"/>
    </source>
</evidence>
<name>A0ABW4Z037_9HYPH</name>
<evidence type="ECO:0000256" key="3">
    <source>
        <dbReference type="ARBA" id="ARBA00022989"/>
    </source>
</evidence>
<comment type="caution">
    <text evidence="6">The sequence shown here is derived from an EMBL/GenBank/DDBJ whole genome shotgun (WGS) entry which is preliminary data.</text>
</comment>
<evidence type="ECO:0000313" key="6">
    <source>
        <dbReference type="EMBL" id="MFD2141854.1"/>
    </source>
</evidence>
<reference evidence="6" key="1">
    <citation type="journal article" date="2014" name="Int. J. Syst. Evol. Microbiol.">
        <title>Complete genome of a new Firmicutes species belonging to the dominant human colonic microbiota ('Ruminococcus bicirculans') reveals two chromosomes and a selective capacity to utilize plant glucans.</title>
        <authorList>
            <consortium name="NISC Comparative Sequencing Program"/>
            <person name="Wegmann U."/>
            <person name="Louis P."/>
            <person name="Goesmann A."/>
            <person name="Henrissat B."/>
            <person name="Duncan S.H."/>
            <person name="Flint H.J."/>
        </authorList>
    </citation>
    <scope>NUCLEOTIDE SEQUENCE</scope>
    <source>
        <strain evidence="6">CCM 7435</strain>
    </source>
</reference>
<gene>
    <name evidence="6" type="ORF">ACFSNC_15705</name>
    <name evidence="7" type="ORF">ACFSNC_23780</name>
</gene>
<protein>
    <submittedName>
        <fullName evidence="6">MAPEG family protein</fullName>
    </submittedName>
</protein>
<dbReference type="SUPFAM" id="SSF161084">
    <property type="entry name" value="MAPEG domain-like"/>
    <property type="match status" value="1"/>
</dbReference>
<organism evidence="6 8">
    <name type="scientific">Ancylobacter oerskovii</name>
    <dbReference type="NCBI Taxonomy" id="459519"/>
    <lineage>
        <taxon>Bacteria</taxon>
        <taxon>Pseudomonadati</taxon>
        <taxon>Pseudomonadota</taxon>
        <taxon>Alphaproteobacteria</taxon>
        <taxon>Hyphomicrobiales</taxon>
        <taxon>Xanthobacteraceae</taxon>
        <taxon>Ancylobacter</taxon>
    </lineage>
</organism>
<sequence>MTYTTILLPVFAMVLLTFAVLLRLGWLRLQAVKSGQVTDRDGAAAGEEKVWPLKVRQASNCLRNQFEVPVLFYVLSGLVLVTRKADFLYIVLAWIFVASRWIHAGIHCGPNAIGPRFSLFFIGVLALMAMWLLFALSILFAPIVP</sequence>
<reference evidence="8" key="2">
    <citation type="journal article" date="2019" name="Int. J. Syst. Evol. Microbiol.">
        <title>The Global Catalogue of Microorganisms (GCM) 10K type strain sequencing project: providing services to taxonomists for standard genome sequencing and annotation.</title>
        <authorList>
            <consortium name="The Broad Institute Genomics Platform"/>
            <consortium name="The Broad Institute Genome Sequencing Center for Infectious Disease"/>
            <person name="Wu L."/>
            <person name="Ma J."/>
        </authorList>
    </citation>
    <scope>NUCLEOTIDE SEQUENCE [LARGE SCALE GENOMIC DNA]</scope>
    <source>
        <strain evidence="8">CCM 7435</strain>
    </source>
</reference>
<proteinExistence type="predicted"/>
<keyword evidence="3 5" id="KW-1133">Transmembrane helix</keyword>
<feature type="transmembrane region" description="Helical" evidence="5">
    <location>
        <begin position="87"/>
        <end position="106"/>
    </location>
</feature>